<dbReference type="InterPro" id="IPR018204">
    <property type="entry name" value="Trp_synthase_alpha_AS"/>
</dbReference>
<feature type="active site" description="Proton acceptor" evidence="8">
    <location>
        <position position="75"/>
    </location>
</feature>
<gene>
    <name evidence="8" type="primary">trpA</name>
    <name evidence="10" type="ORF">BC351_04120</name>
</gene>
<comment type="pathway">
    <text evidence="1 8">Amino-acid biosynthesis; L-tryptophan biosynthesis; L-tryptophan from chorismate: step 5/5.</text>
</comment>
<dbReference type="OrthoDB" id="9804578at2"/>
<evidence type="ECO:0000256" key="1">
    <source>
        <dbReference type="ARBA" id="ARBA00004733"/>
    </source>
</evidence>
<evidence type="ECO:0000256" key="7">
    <source>
        <dbReference type="ARBA" id="ARBA00049047"/>
    </source>
</evidence>
<comment type="similarity">
    <text evidence="8 9">Belongs to the TrpA family.</text>
</comment>
<dbReference type="InterPro" id="IPR013785">
    <property type="entry name" value="Aldolase_TIM"/>
</dbReference>
<dbReference type="GO" id="GO:0004834">
    <property type="term" value="F:tryptophan synthase activity"/>
    <property type="evidence" value="ECO:0007669"/>
    <property type="project" value="UniProtKB-UniRule"/>
</dbReference>
<dbReference type="PANTHER" id="PTHR43406:SF1">
    <property type="entry name" value="TRYPTOPHAN SYNTHASE ALPHA CHAIN, CHLOROPLASTIC"/>
    <property type="match status" value="1"/>
</dbReference>
<sequence length="272" mass="30417">MKNGKHLSTEKATSSVVRLEDRIHRKSGEKPIQIMTHQILGYPSFETNYQMIRLFNENKVDLVELQLPFSEPIADGPVFLRANQASLTNGTTTQQCLDFAKRVAAEFPNLSFLFMTYYNVIFQYGIEKFIAECSMIGIDGLIVPDAFPDESSEFMATCRDYQVEPILIATPYTKDDRLAYLAEETGGFIYCAARKGVTGSKTSFGDETDVFLKRVRSFAKTPIAVGFGIQSRADVQYLKGKCDIAIVGTQLLNVLEEDGLDGVHRFLQSLTS</sequence>
<evidence type="ECO:0000313" key="11">
    <source>
        <dbReference type="Proteomes" id="UP000190626"/>
    </source>
</evidence>
<dbReference type="CDD" id="cd04724">
    <property type="entry name" value="Tryptophan_synthase_alpha"/>
    <property type="match status" value="1"/>
</dbReference>
<accession>A0A1V4HKP8</accession>
<evidence type="ECO:0000256" key="5">
    <source>
        <dbReference type="ARBA" id="ARBA00023141"/>
    </source>
</evidence>
<comment type="subunit">
    <text evidence="2 8">Tetramer of two alpha and two beta chains.</text>
</comment>
<comment type="caution">
    <text evidence="10">The sequence shown here is derived from an EMBL/GenBank/DDBJ whole genome shotgun (WGS) entry which is preliminary data.</text>
</comment>
<evidence type="ECO:0000256" key="9">
    <source>
        <dbReference type="RuleBase" id="RU003662"/>
    </source>
</evidence>
<dbReference type="InterPro" id="IPR002028">
    <property type="entry name" value="Trp_synthase_suA"/>
</dbReference>
<protein>
    <recommendedName>
        <fullName evidence="8">Tryptophan synthase alpha chain</fullName>
        <ecNumber evidence="8">4.2.1.20</ecNumber>
    </recommendedName>
</protein>
<dbReference type="NCBIfam" id="TIGR00262">
    <property type="entry name" value="trpA"/>
    <property type="match status" value="1"/>
</dbReference>
<evidence type="ECO:0000256" key="3">
    <source>
        <dbReference type="ARBA" id="ARBA00022605"/>
    </source>
</evidence>
<feature type="active site" description="Proton acceptor" evidence="8">
    <location>
        <position position="64"/>
    </location>
</feature>
<evidence type="ECO:0000256" key="4">
    <source>
        <dbReference type="ARBA" id="ARBA00022822"/>
    </source>
</evidence>
<keyword evidence="11" id="KW-1185">Reference proteome</keyword>
<reference evidence="11" key="1">
    <citation type="submission" date="2016-07" db="EMBL/GenBank/DDBJ databases">
        <authorList>
            <person name="Florea S."/>
            <person name="Webb J.S."/>
            <person name="Jaromczyk J."/>
            <person name="Schardl C.L."/>
        </authorList>
    </citation>
    <scope>NUCLEOTIDE SEQUENCE [LARGE SCALE GENOMIC DNA]</scope>
    <source>
        <strain evidence="11">CY1</strain>
    </source>
</reference>
<dbReference type="PROSITE" id="PS00167">
    <property type="entry name" value="TRP_SYNTHASE_ALPHA"/>
    <property type="match status" value="1"/>
</dbReference>
<dbReference type="PANTHER" id="PTHR43406">
    <property type="entry name" value="TRYPTOPHAN SYNTHASE, ALPHA CHAIN"/>
    <property type="match status" value="1"/>
</dbReference>
<keyword evidence="4 8" id="KW-0822">Tryptophan biosynthesis</keyword>
<dbReference type="STRING" id="1469647.BC351_04120"/>
<dbReference type="GO" id="GO:0005829">
    <property type="term" value="C:cytosol"/>
    <property type="evidence" value="ECO:0007669"/>
    <property type="project" value="TreeGrafter"/>
</dbReference>
<dbReference type="AlphaFoldDB" id="A0A1V4HKP8"/>
<evidence type="ECO:0000256" key="8">
    <source>
        <dbReference type="HAMAP-Rule" id="MF_00131"/>
    </source>
</evidence>
<evidence type="ECO:0000313" key="10">
    <source>
        <dbReference type="EMBL" id="OPH57708.1"/>
    </source>
</evidence>
<comment type="catalytic activity">
    <reaction evidence="7 8">
        <text>(1S,2R)-1-C-(indol-3-yl)glycerol 3-phosphate + L-serine = D-glyceraldehyde 3-phosphate + L-tryptophan + H2O</text>
        <dbReference type="Rhea" id="RHEA:10532"/>
        <dbReference type="ChEBI" id="CHEBI:15377"/>
        <dbReference type="ChEBI" id="CHEBI:33384"/>
        <dbReference type="ChEBI" id="CHEBI:57912"/>
        <dbReference type="ChEBI" id="CHEBI:58866"/>
        <dbReference type="ChEBI" id="CHEBI:59776"/>
        <dbReference type="EC" id="4.2.1.20"/>
    </reaction>
</comment>
<name>A0A1V4HKP8_9BACL</name>
<dbReference type="UniPathway" id="UPA00035">
    <property type="reaction ID" value="UER00044"/>
</dbReference>
<dbReference type="EMBL" id="MBTG01000012">
    <property type="protein sequence ID" value="OPH57708.1"/>
    <property type="molecule type" value="Genomic_DNA"/>
</dbReference>
<keyword evidence="5 8" id="KW-0057">Aromatic amino acid biosynthesis</keyword>
<dbReference type="Proteomes" id="UP000190626">
    <property type="component" value="Unassembled WGS sequence"/>
</dbReference>
<dbReference type="RefSeq" id="WP_079413189.1">
    <property type="nucleotide sequence ID" value="NZ_MBTG01000012.1"/>
</dbReference>
<dbReference type="SUPFAM" id="SSF51366">
    <property type="entry name" value="Ribulose-phoshate binding barrel"/>
    <property type="match status" value="1"/>
</dbReference>
<keyword evidence="6 8" id="KW-0456">Lyase</keyword>
<dbReference type="Pfam" id="PF00290">
    <property type="entry name" value="Trp_syntA"/>
    <property type="match status" value="1"/>
</dbReference>
<evidence type="ECO:0000256" key="2">
    <source>
        <dbReference type="ARBA" id="ARBA00011270"/>
    </source>
</evidence>
<comment type="function">
    <text evidence="8">The alpha subunit is responsible for the aldol cleavage of indoleglycerol phosphate to indole and glyceraldehyde 3-phosphate.</text>
</comment>
<dbReference type="HAMAP" id="MF_00131">
    <property type="entry name" value="Trp_synth_alpha"/>
    <property type="match status" value="1"/>
</dbReference>
<organism evidence="10 11">
    <name type="scientific">Paenibacillus ferrarius</name>
    <dbReference type="NCBI Taxonomy" id="1469647"/>
    <lineage>
        <taxon>Bacteria</taxon>
        <taxon>Bacillati</taxon>
        <taxon>Bacillota</taxon>
        <taxon>Bacilli</taxon>
        <taxon>Bacillales</taxon>
        <taxon>Paenibacillaceae</taxon>
        <taxon>Paenibacillus</taxon>
    </lineage>
</organism>
<keyword evidence="3 8" id="KW-0028">Amino-acid biosynthesis</keyword>
<dbReference type="EC" id="4.2.1.20" evidence="8"/>
<dbReference type="Gene3D" id="3.20.20.70">
    <property type="entry name" value="Aldolase class I"/>
    <property type="match status" value="1"/>
</dbReference>
<dbReference type="InterPro" id="IPR011060">
    <property type="entry name" value="RibuloseP-bd_barrel"/>
</dbReference>
<proteinExistence type="inferred from homology"/>
<evidence type="ECO:0000256" key="6">
    <source>
        <dbReference type="ARBA" id="ARBA00023239"/>
    </source>
</evidence>